<name>M2ZRH3_9PROT</name>
<sequence length="158" mass="17645">MIRFPATLPMPLAEPYAVKPADGVVRTDMEQGPARQRREFTQVPTKIPVKWRFTDAQYAVFDAWYQWKGKAGAEWFVIPLRSGLGVIDHVARFTKQYEAPLSSGGFWLVTVELEVRDRPVLSEAELDILLDSSWTDLSGAVTGLDSLANIILSDHIGA</sequence>
<dbReference type="AlphaFoldDB" id="M2ZRH3"/>
<accession>M2ZRH3</accession>
<proteinExistence type="predicted"/>
<reference evidence="1 2" key="1">
    <citation type="journal article" date="2014" name="Genome Announc.">
        <title>Draft Genome Sequence of Magnetospirillum sp. Strain SO-1, a Freshwater Magnetotactic Bacterium Isolated from the Ol'khovka River, Russia.</title>
        <authorList>
            <person name="Grouzdev D.S."/>
            <person name="Dziuba M.V."/>
            <person name="Sukhacheva M.S."/>
            <person name="Mardanov A.V."/>
            <person name="Beletskiy A.V."/>
            <person name="Kuznetsov B.B."/>
            <person name="Skryabin K.G."/>
        </authorList>
    </citation>
    <scope>NUCLEOTIDE SEQUENCE [LARGE SCALE GENOMIC DNA]</scope>
    <source>
        <strain evidence="1 2">SO-1</strain>
    </source>
</reference>
<comment type="caution">
    <text evidence="1">The sequence shown here is derived from an EMBL/GenBank/DDBJ whole genome shotgun (WGS) entry which is preliminary data.</text>
</comment>
<evidence type="ECO:0000313" key="2">
    <source>
        <dbReference type="Proteomes" id="UP000011744"/>
    </source>
</evidence>
<dbReference type="OrthoDB" id="363206at2"/>
<dbReference type="STRING" id="1244869.H261_11024"/>
<gene>
    <name evidence="1" type="ORF">H261_11024</name>
</gene>
<evidence type="ECO:0000313" key="1">
    <source>
        <dbReference type="EMBL" id="EME69932.1"/>
    </source>
</evidence>
<organism evidence="1 2">
    <name type="scientific">Paramagnetospirillum caucaseum</name>
    <dbReference type="NCBI Taxonomy" id="1244869"/>
    <lineage>
        <taxon>Bacteria</taxon>
        <taxon>Pseudomonadati</taxon>
        <taxon>Pseudomonadota</taxon>
        <taxon>Alphaproteobacteria</taxon>
        <taxon>Rhodospirillales</taxon>
        <taxon>Magnetospirillaceae</taxon>
        <taxon>Paramagnetospirillum</taxon>
    </lineage>
</organism>
<protein>
    <submittedName>
        <fullName evidence="1">Uncharacterized protein</fullName>
    </submittedName>
</protein>
<dbReference type="eggNOG" id="ENOG5032KMT">
    <property type="taxonomic scope" value="Bacteria"/>
</dbReference>
<dbReference type="RefSeq" id="WP_008617384.1">
    <property type="nucleotide sequence ID" value="NZ_AONQ01000025.1"/>
</dbReference>
<dbReference type="PATRIC" id="fig|1244869.3.peg.2224"/>
<keyword evidence="2" id="KW-1185">Reference proteome</keyword>
<dbReference type="Proteomes" id="UP000011744">
    <property type="component" value="Unassembled WGS sequence"/>
</dbReference>
<dbReference type="EMBL" id="AONQ01000025">
    <property type="protein sequence ID" value="EME69932.1"/>
    <property type="molecule type" value="Genomic_DNA"/>
</dbReference>